<reference evidence="2" key="1">
    <citation type="journal article" date="2004" name="J. Bacteriol.">
        <title>An evolutionary hot spot: the pNGR234b replicon of Rhizobium sp. strain NGR234.</title>
        <authorList>
            <person name="Streit W.R."/>
            <person name="Schmitz R.A."/>
            <person name="Perret X."/>
            <person name="Staehelin C."/>
            <person name="Deakin W.J."/>
            <person name="Raasch C."/>
            <person name="Liesegang H."/>
            <person name="Broughton W.J."/>
        </authorList>
    </citation>
    <scope>NUCLEOTIDE SEQUENCE [LARGE SCALE GENOMIC DNA]</scope>
    <source>
        <strain evidence="2">NBRC 101917 / NGR234</strain>
    </source>
</reference>
<sequence>MGSHSTVSQCLRASSAASEALLRWMGPLADIESAHWDLYWRLFCAWEKVIGEDELRERLAKVRAAAHIKADLGDRPWILTDEPVNVSQVLHETIFPGPATKTVEYHEATGRAMVWWTSAASGAFQIVQRRQSGWVNWGSNGENECPELPVGVDIKTAYGAFAERWETVADQLETPPLVRVAAG</sequence>
<geneLocation type="plasmid" evidence="2">
    <name>sym pNGR234b</name>
</geneLocation>
<keyword evidence="2" id="KW-1185">Reference proteome</keyword>
<accession>C3KN14</accession>
<name>C3KN14_SINFN</name>
<dbReference type="HOGENOM" id="CLU_1474068_0_0_5"/>
<protein>
    <submittedName>
        <fullName evidence="1">Uncharacterized protein</fullName>
    </submittedName>
</protein>
<dbReference type="OrthoDB" id="2506245at2"/>
<gene>
    <name evidence="1" type="ordered locus">NGR_b01200</name>
</gene>
<evidence type="ECO:0000313" key="2">
    <source>
        <dbReference type="Proteomes" id="UP000001054"/>
    </source>
</evidence>
<dbReference type="KEGG" id="rhi:NGR_b01200"/>
<proteinExistence type="predicted"/>
<organism evidence="1 2">
    <name type="scientific">Sinorhizobium fredii (strain NBRC 101917 / NGR234)</name>
    <dbReference type="NCBI Taxonomy" id="394"/>
    <lineage>
        <taxon>Bacteria</taxon>
        <taxon>Pseudomonadati</taxon>
        <taxon>Pseudomonadota</taxon>
        <taxon>Alphaproteobacteria</taxon>
        <taxon>Hyphomicrobiales</taxon>
        <taxon>Rhizobiaceae</taxon>
        <taxon>Sinorhizobium/Ensifer group</taxon>
        <taxon>Sinorhizobium</taxon>
    </lineage>
</organism>
<dbReference type="PATRIC" id="fig|394.7.peg.569"/>
<dbReference type="AlphaFoldDB" id="C3KN14"/>
<keyword evidence="1" id="KW-0614">Plasmid</keyword>
<dbReference type="Proteomes" id="UP000001054">
    <property type="component" value="Plasmid pNGR234b"/>
</dbReference>
<dbReference type="EMBL" id="CP000874">
    <property type="protein sequence ID" value="ACP21587.1"/>
    <property type="molecule type" value="Genomic_DNA"/>
</dbReference>
<reference evidence="1 2" key="2">
    <citation type="journal article" date="2009" name="Appl. Environ. Microbiol.">
        <title>Rhizobium sp. strain NGR234 possesses a remarkable number of secretion systems.</title>
        <authorList>
            <person name="Schmeisser C."/>
            <person name="Liesegang H."/>
            <person name="Krysciak D."/>
            <person name="Bakkou N."/>
            <person name="Le Quere A."/>
            <person name="Wollherr A."/>
            <person name="Heinemeyer I."/>
            <person name="Morgenstern B."/>
            <person name="Pommerening-Roeser A."/>
            <person name="Flores M."/>
            <person name="Palacios R."/>
            <person name="Brenner S."/>
            <person name="Gottschalk G."/>
            <person name="Schmitz R.A."/>
            <person name="Broughton W.J."/>
            <person name="Perret X."/>
            <person name="Strittmatter A.W."/>
            <person name="Streit W.R."/>
        </authorList>
    </citation>
    <scope>NUCLEOTIDE SEQUENCE [LARGE SCALE GENOMIC DNA]</scope>
    <source>
        <strain evidence="2">NBRC 101917 / NGR234</strain>
    </source>
</reference>
<evidence type="ECO:0000313" key="1">
    <source>
        <dbReference type="EMBL" id="ACP21587.1"/>
    </source>
</evidence>